<sequence length="302" mass="33231">MKLLMLLCVVYSSLINAQVKVVYGTDGRQEVQTANRKWQSLAKSTAALIPIENLEYDSARRVYKLSAKGQKSLGESMNLCSGEKFSEQPNAAICSGFLTKNNVLITAGHCAKDSMANVCSSKKYVWVFDYKTSGGSNPMNMEFPAKNVTGCDRVLKADLDDVTDYAALKLTKKIKRSPLALRTSGAIKKGEKLVVIGVPWGIPTKVTTGGRVLHNRNGVFFSASVDTFQGNSGSAVFNERTGLVEGILVRGKADSYQDQDYYCARVNTCDENGNNCQSFMDNQKAEDITRMPFVYKKIKHLL</sequence>
<dbReference type="GO" id="GO:0004252">
    <property type="term" value="F:serine-type endopeptidase activity"/>
    <property type="evidence" value="ECO:0007669"/>
    <property type="project" value="InterPro"/>
</dbReference>
<keyword evidence="2 5" id="KW-0732">Signal</keyword>
<evidence type="ECO:0000256" key="3">
    <source>
        <dbReference type="ARBA" id="ARBA00022801"/>
    </source>
</evidence>
<feature type="chain" id="PRO_5012373344" description="Serine protease" evidence="5">
    <location>
        <begin position="18"/>
        <end position="302"/>
    </location>
</feature>
<evidence type="ECO:0000256" key="5">
    <source>
        <dbReference type="SAM" id="SignalP"/>
    </source>
</evidence>
<proteinExistence type="predicted"/>
<accession>A0A1Y5F8D8</accession>
<dbReference type="InterPro" id="IPR009003">
    <property type="entry name" value="Peptidase_S1_PA"/>
</dbReference>
<dbReference type="SUPFAM" id="SSF50494">
    <property type="entry name" value="Trypsin-like serine proteases"/>
    <property type="match status" value="1"/>
</dbReference>
<organism evidence="6 7">
    <name type="scientific">Halobacteriovorax marinus</name>
    <dbReference type="NCBI Taxonomy" id="97084"/>
    <lineage>
        <taxon>Bacteria</taxon>
        <taxon>Pseudomonadati</taxon>
        <taxon>Bdellovibrionota</taxon>
        <taxon>Bacteriovoracia</taxon>
        <taxon>Bacteriovoracales</taxon>
        <taxon>Halobacteriovoraceae</taxon>
        <taxon>Halobacteriovorax</taxon>
    </lineage>
</organism>
<dbReference type="Proteomes" id="UP000196531">
    <property type="component" value="Unassembled WGS sequence"/>
</dbReference>
<dbReference type="Gene3D" id="2.40.10.10">
    <property type="entry name" value="Trypsin-like serine proteases"/>
    <property type="match status" value="2"/>
</dbReference>
<evidence type="ECO:0000256" key="1">
    <source>
        <dbReference type="ARBA" id="ARBA00022670"/>
    </source>
</evidence>
<dbReference type="InterPro" id="IPR000126">
    <property type="entry name" value="V8_ser_AS"/>
</dbReference>
<gene>
    <name evidence="6" type="ORF">A9Q84_11880</name>
</gene>
<evidence type="ECO:0000313" key="6">
    <source>
        <dbReference type="EMBL" id="OUR97025.1"/>
    </source>
</evidence>
<dbReference type="PROSITE" id="PS00134">
    <property type="entry name" value="TRYPSIN_HIS"/>
    <property type="match status" value="1"/>
</dbReference>
<name>A0A1Y5F8D8_9BACT</name>
<reference evidence="7" key="1">
    <citation type="journal article" date="2017" name="Proc. Natl. Acad. Sci. U.S.A.">
        <title>Simulation of Deepwater Horizon oil plume reveals substrate specialization within a complex community of hydrocarbon-degraders.</title>
        <authorList>
            <person name="Hu P."/>
            <person name="Dubinsky E.A."/>
            <person name="Probst A.J."/>
            <person name="Wang J."/>
            <person name="Sieber C.M.K."/>
            <person name="Tom L.M."/>
            <person name="Gardinali P."/>
            <person name="Banfield J.F."/>
            <person name="Atlas R.M."/>
            <person name="Andersen G.L."/>
        </authorList>
    </citation>
    <scope>NUCLEOTIDE SEQUENCE [LARGE SCALE GENOMIC DNA]</scope>
</reference>
<comment type="caution">
    <text evidence="6">The sequence shown here is derived from an EMBL/GenBank/DDBJ whole genome shotgun (WGS) entry which is preliminary data.</text>
</comment>
<evidence type="ECO:0000313" key="7">
    <source>
        <dbReference type="Proteomes" id="UP000196531"/>
    </source>
</evidence>
<dbReference type="InterPro" id="IPR018114">
    <property type="entry name" value="TRYPSIN_HIS"/>
</dbReference>
<dbReference type="PROSITE" id="PS00673">
    <property type="entry name" value="V8_SER"/>
    <property type="match status" value="1"/>
</dbReference>
<keyword evidence="3" id="KW-0378">Hydrolase</keyword>
<protein>
    <recommendedName>
        <fullName evidence="8">Serine protease</fullName>
    </recommendedName>
</protein>
<evidence type="ECO:0008006" key="8">
    <source>
        <dbReference type="Google" id="ProtNLM"/>
    </source>
</evidence>
<dbReference type="AlphaFoldDB" id="A0A1Y5F8D8"/>
<evidence type="ECO:0000256" key="4">
    <source>
        <dbReference type="ARBA" id="ARBA00022825"/>
    </source>
</evidence>
<dbReference type="Pfam" id="PF13365">
    <property type="entry name" value="Trypsin_2"/>
    <property type="match status" value="1"/>
</dbReference>
<keyword evidence="1" id="KW-0645">Protease</keyword>
<evidence type="ECO:0000256" key="2">
    <source>
        <dbReference type="ARBA" id="ARBA00022729"/>
    </source>
</evidence>
<dbReference type="EMBL" id="MAAO01000006">
    <property type="protein sequence ID" value="OUR97025.1"/>
    <property type="molecule type" value="Genomic_DNA"/>
</dbReference>
<keyword evidence="4" id="KW-0720">Serine protease</keyword>
<feature type="signal peptide" evidence="5">
    <location>
        <begin position="1"/>
        <end position="17"/>
    </location>
</feature>
<dbReference type="InterPro" id="IPR043504">
    <property type="entry name" value="Peptidase_S1_PA_chymotrypsin"/>
</dbReference>
<dbReference type="GO" id="GO:0006508">
    <property type="term" value="P:proteolysis"/>
    <property type="evidence" value="ECO:0007669"/>
    <property type="project" value="UniProtKB-KW"/>
</dbReference>